<keyword evidence="6" id="KW-0067">ATP-binding</keyword>
<dbReference type="SMART" id="SM00382">
    <property type="entry name" value="AAA"/>
    <property type="match status" value="2"/>
</dbReference>
<dbReference type="CDD" id="cd03244">
    <property type="entry name" value="ABCC_MRP_domain2"/>
    <property type="match status" value="1"/>
</dbReference>
<keyword evidence="8 9" id="KW-0472">Membrane</keyword>
<dbReference type="InterPro" id="IPR027417">
    <property type="entry name" value="P-loop_NTPase"/>
</dbReference>
<dbReference type="PROSITE" id="PS50893">
    <property type="entry name" value="ABC_TRANSPORTER_2"/>
    <property type="match status" value="2"/>
</dbReference>
<keyword evidence="3" id="KW-0813">Transport</keyword>
<evidence type="ECO:0000256" key="8">
    <source>
        <dbReference type="ARBA" id="ARBA00023136"/>
    </source>
</evidence>
<keyword evidence="4 9" id="KW-0812">Transmembrane</keyword>
<feature type="transmembrane region" description="Helical" evidence="9">
    <location>
        <begin position="663"/>
        <end position="684"/>
    </location>
</feature>
<dbReference type="Gene3D" id="1.20.1560.10">
    <property type="entry name" value="ABC transporter type 1, transmembrane domain"/>
    <property type="match status" value="2"/>
</dbReference>
<dbReference type="GO" id="GO:0016020">
    <property type="term" value="C:membrane"/>
    <property type="evidence" value="ECO:0007669"/>
    <property type="project" value="UniProtKB-SubCell"/>
</dbReference>
<reference evidence="13" key="1">
    <citation type="journal article" date="2010" name="Nature">
        <title>The Amphimedon queenslandica genome and the evolution of animal complexity.</title>
        <authorList>
            <person name="Srivastava M."/>
            <person name="Simakov O."/>
            <person name="Chapman J."/>
            <person name="Fahey B."/>
            <person name="Gauthier M.E."/>
            <person name="Mitros T."/>
            <person name="Richards G.S."/>
            <person name="Conaco C."/>
            <person name="Dacre M."/>
            <person name="Hellsten U."/>
            <person name="Larroux C."/>
            <person name="Putnam N.H."/>
            <person name="Stanke M."/>
            <person name="Adamska M."/>
            <person name="Darling A."/>
            <person name="Degnan S.M."/>
            <person name="Oakley T.H."/>
            <person name="Plachetzki D.C."/>
            <person name="Zhai Y."/>
            <person name="Adamski M."/>
            <person name="Calcino A."/>
            <person name="Cummins S.F."/>
            <person name="Goodstein D.M."/>
            <person name="Harris C."/>
            <person name="Jackson D.J."/>
            <person name="Leys S.P."/>
            <person name="Shu S."/>
            <person name="Woodcroft B.J."/>
            <person name="Vervoort M."/>
            <person name="Kosik K.S."/>
            <person name="Manning G."/>
            <person name="Degnan B.M."/>
            <person name="Rokhsar D.S."/>
        </authorList>
    </citation>
    <scope>NUCLEOTIDE SEQUENCE [LARGE SCALE GENOMIC DNA]</scope>
</reference>
<accession>A0AAN0JEV3</accession>
<dbReference type="GO" id="GO:0016887">
    <property type="term" value="F:ATP hydrolysis activity"/>
    <property type="evidence" value="ECO:0007669"/>
    <property type="project" value="InterPro"/>
</dbReference>
<feature type="transmembrane region" description="Helical" evidence="9">
    <location>
        <begin position="96"/>
        <end position="120"/>
    </location>
</feature>
<dbReference type="RefSeq" id="XP_019855301.1">
    <property type="nucleotide sequence ID" value="XM_019999742.1"/>
</dbReference>
<evidence type="ECO:0000256" key="1">
    <source>
        <dbReference type="ARBA" id="ARBA00004141"/>
    </source>
</evidence>
<dbReference type="GeneID" id="100632420"/>
<dbReference type="InterPro" id="IPR003439">
    <property type="entry name" value="ABC_transporter-like_ATP-bd"/>
</dbReference>
<evidence type="ECO:0000256" key="9">
    <source>
        <dbReference type="SAM" id="Phobius"/>
    </source>
</evidence>
<dbReference type="InterPro" id="IPR050173">
    <property type="entry name" value="ABC_transporter_C-like"/>
</dbReference>
<keyword evidence="5" id="KW-0547">Nucleotide-binding</keyword>
<dbReference type="CDD" id="cd18579">
    <property type="entry name" value="ABC_6TM_ABCC_D1"/>
    <property type="match status" value="1"/>
</dbReference>
<feature type="transmembrane region" description="Helical" evidence="9">
    <location>
        <begin position="132"/>
        <end position="152"/>
    </location>
</feature>
<feature type="transmembrane region" description="Helical" evidence="9">
    <location>
        <begin position="722"/>
        <end position="748"/>
    </location>
</feature>
<evidence type="ECO:0000313" key="13">
    <source>
        <dbReference type="Proteomes" id="UP000007879"/>
    </source>
</evidence>
<dbReference type="AlphaFoldDB" id="A0AAN0JEV3"/>
<keyword evidence="7 9" id="KW-1133">Transmembrane helix</keyword>
<proteinExistence type="inferred from homology"/>
<feature type="transmembrane region" description="Helical" evidence="9">
    <location>
        <begin position="311"/>
        <end position="338"/>
    </location>
</feature>
<evidence type="ECO:0000259" key="10">
    <source>
        <dbReference type="PROSITE" id="PS50893"/>
    </source>
</evidence>
<dbReference type="Pfam" id="PF00005">
    <property type="entry name" value="ABC_tran"/>
    <property type="match status" value="2"/>
</dbReference>
<evidence type="ECO:0000256" key="2">
    <source>
        <dbReference type="ARBA" id="ARBA00009726"/>
    </source>
</evidence>
<dbReference type="PROSITE" id="PS00211">
    <property type="entry name" value="ABC_TRANSPORTER_1"/>
    <property type="match status" value="1"/>
</dbReference>
<feature type="domain" description="ABC transmembrane type-1" evidence="11">
    <location>
        <begin position="722"/>
        <end position="962"/>
    </location>
</feature>
<evidence type="ECO:0000256" key="4">
    <source>
        <dbReference type="ARBA" id="ARBA00022692"/>
    </source>
</evidence>
<dbReference type="Gene3D" id="3.40.50.300">
    <property type="entry name" value="P-loop containing nucleotide triphosphate hydrolases"/>
    <property type="match status" value="3"/>
</dbReference>
<dbReference type="EnsemblMetazoa" id="XM_019999742.1">
    <property type="protein sequence ID" value="XP_019855301.1"/>
    <property type="gene ID" value="LOC100632420"/>
</dbReference>
<dbReference type="FunFam" id="1.20.1560.10:FF:000014">
    <property type="entry name" value="Multidrug resistance-associated protein member 4"/>
    <property type="match status" value="1"/>
</dbReference>
<dbReference type="InterPro" id="IPR044746">
    <property type="entry name" value="ABCC_6TM_D1"/>
</dbReference>
<dbReference type="InterPro" id="IPR003593">
    <property type="entry name" value="AAA+_ATPase"/>
</dbReference>
<feature type="domain" description="ABC transporter" evidence="10">
    <location>
        <begin position="1000"/>
        <end position="1233"/>
    </location>
</feature>
<dbReference type="InterPro" id="IPR036640">
    <property type="entry name" value="ABC1_TM_sf"/>
</dbReference>
<dbReference type="PROSITE" id="PS50929">
    <property type="entry name" value="ABC_TM1F"/>
    <property type="match status" value="2"/>
</dbReference>
<dbReference type="PANTHER" id="PTHR24223">
    <property type="entry name" value="ATP-BINDING CASSETTE SUB-FAMILY C"/>
    <property type="match status" value="1"/>
</dbReference>
<evidence type="ECO:0000256" key="7">
    <source>
        <dbReference type="ARBA" id="ARBA00022989"/>
    </source>
</evidence>
<feature type="transmembrane region" description="Helical" evidence="9">
    <location>
        <begin position="212"/>
        <end position="229"/>
    </location>
</feature>
<evidence type="ECO:0000256" key="3">
    <source>
        <dbReference type="ARBA" id="ARBA00022448"/>
    </source>
</evidence>
<dbReference type="KEGG" id="aqu:100632420"/>
<feature type="transmembrane region" description="Helical" evidence="9">
    <location>
        <begin position="909"/>
        <end position="927"/>
    </location>
</feature>
<dbReference type="InterPro" id="IPR017871">
    <property type="entry name" value="ABC_transporter-like_CS"/>
</dbReference>
<comment type="similarity">
    <text evidence="2">Belongs to the ABC transporter superfamily. ABCC family. Conjugate transporter (TC 3.A.1.208) subfamily.</text>
</comment>
<evidence type="ECO:0000313" key="12">
    <source>
        <dbReference type="EnsemblMetazoa" id="XP_019855301.1"/>
    </source>
</evidence>
<dbReference type="SUPFAM" id="SSF90123">
    <property type="entry name" value="ABC transporter transmembrane region"/>
    <property type="match status" value="2"/>
</dbReference>
<organism evidence="12 13">
    <name type="scientific">Amphimedon queenslandica</name>
    <name type="common">Sponge</name>
    <dbReference type="NCBI Taxonomy" id="400682"/>
    <lineage>
        <taxon>Eukaryota</taxon>
        <taxon>Metazoa</taxon>
        <taxon>Porifera</taxon>
        <taxon>Demospongiae</taxon>
        <taxon>Heteroscleromorpha</taxon>
        <taxon>Haplosclerida</taxon>
        <taxon>Niphatidae</taxon>
        <taxon>Amphimedon</taxon>
    </lineage>
</organism>
<dbReference type="FunFam" id="3.40.50.300:FF:000163">
    <property type="entry name" value="Multidrug resistance-associated protein member 4"/>
    <property type="match status" value="1"/>
</dbReference>
<evidence type="ECO:0000256" key="5">
    <source>
        <dbReference type="ARBA" id="ARBA00022741"/>
    </source>
</evidence>
<keyword evidence="13" id="KW-1185">Reference proteome</keyword>
<feature type="domain" description="ABC transmembrane type-1" evidence="11">
    <location>
        <begin position="96"/>
        <end position="376"/>
    </location>
</feature>
<reference evidence="12" key="2">
    <citation type="submission" date="2024-06" db="UniProtKB">
        <authorList>
            <consortium name="EnsemblMetazoa"/>
        </authorList>
    </citation>
    <scope>IDENTIFICATION</scope>
</reference>
<dbReference type="GO" id="GO:0140359">
    <property type="term" value="F:ABC-type transporter activity"/>
    <property type="evidence" value="ECO:0007669"/>
    <property type="project" value="InterPro"/>
</dbReference>
<feature type="transmembrane region" description="Helical" evidence="9">
    <location>
        <begin position="793"/>
        <end position="814"/>
    </location>
</feature>
<dbReference type="Proteomes" id="UP000007879">
    <property type="component" value="Unassembled WGS sequence"/>
</dbReference>
<sequence length="1259" mass="140961">MNSTRLAANPRERLKFNVLARIFFCWVDPLFWLGCRRSLEVSDLYERPSEADSNELLAKFNKYWKLELKRKKYGGSPRMLLILFKMFWGYHFKQGLFLFLEVGCFITMSEMIGLLADYFTLSSPSIDDTRDAYLYAMGLALLSLAIVFFHAYNFHASYLLGMLTRITMTSALYQKILSLSQSTVSQKTIGHIVNLVSNDVHKFDLPFLFCHYYWIGPIHIVVVTYLLYLELQWSAFVATALVLLQIPLQLTIAYFSSKLRLNAAKMTDRRVKVMNEVISGIRVIKMYAWEYAFSNVVAAIRKSEIYLIAKYFMVQAIGLTCDTVTVSFIMFCLFTVYVNTPDAQITPRKVFIAFSFLSFLRISLLQTSISVIQQAAAVVAGRRIKNFLLLDELEQFLDSDSSNEYIALESLSSPNEEHTNIVKVQGLTASWSLDSDKLTLNDVSFTVNKEKPLLAIVGSVGCGKSTLLQCLLKELPALSGTVMVKGSVGYASQEAWVFSATLRDNILFARAVYRQADVYLLDDPLSAVDAAVSRHLFERCISGILSDKIVILVTHQLQYLEQCDTVLGLKEGCIAVYGDTDEVLKDNSTIMELLADNVDKPSYDFNVRSASKAGLEESPFDNNEKDLEIELKANQLKADTAAAQKTSVPPEERAHGTVSTKTYIRYFLTGGGYLFTLVIVLIYLSTEANFVTADWWISNWAYCESDSNDSSSICSLTDNQRIGIYGGLIGSLAVFAGLRSTLFFFLMLNSARIVHNKMFARVLRAPILFFDTNPIGRVLNRFSKDVGFLDDELPFYFSLYLLLLVRFCAIMITASIANPLVLIAVGVVFIVSILFRWYYLNTARDIKRLEAMTRSPVYSHLSLTLQGLPTIRSYSMQTEAMNLFYKFQDQHTQASYLYIVTNRWFGMRLDVLSTLFITFVAFGSVPLSSTLDAGLVGLALTYSISLNGAFQGCIRSGTEVESFMVSAERVMAYGQLETESSLETDPSVSLSSEWPTKGHIELKDVSYCHSNEGPLVLKGITCDIKPSEKIGIVGRTGAGKSSLIGALFRLAEPTGSIKIDGVELSQLGLHDVRSNISIIPQDPVLFGASVRYNLDPFQEYDDDRIWKSLEQVQLKNVVDGLEGKLESDVSEGGANFSVGQRQLFCLARALLQNNTIIILDEATANVDLETDAIIQQVIRKQFSGSTVLTIAHRLDTVMDSNRIMVLRSGQLVEFDVPHLLLSDSSSYLSKLVQQTGAISDTKLRNIAFESYHKHSIEGQ</sequence>
<dbReference type="PANTHER" id="PTHR24223:SF456">
    <property type="entry name" value="MULTIDRUG RESISTANCE-ASSOCIATED PROTEIN LETHAL(2)03659"/>
    <property type="match status" value="1"/>
</dbReference>
<feature type="domain" description="ABC transporter" evidence="10">
    <location>
        <begin position="422"/>
        <end position="596"/>
    </location>
</feature>
<name>A0AAN0JEV3_AMPQE</name>
<dbReference type="FunFam" id="1.20.1560.10:FF:000006">
    <property type="entry name" value="ATP-binding cassette, sub-family C (CFTR/MRP), member 9"/>
    <property type="match status" value="1"/>
</dbReference>
<evidence type="ECO:0000256" key="6">
    <source>
        <dbReference type="ARBA" id="ARBA00022840"/>
    </source>
</evidence>
<dbReference type="InterPro" id="IPR011527">
    <property type="entry name" value="ABC1_TM_dom"/>
</dbReference>
<dbReference type="SUPFAM" id="SSF52540">
    <property type="entry name" value="P-loop containing nucleoside triphosphate hydrolases"/>
    <property type="match status" value="2"/>
</dbReference>
<dbReference type="GO" id="GO:0005524">
    <property type="term" value="F:ATP binding"/>
    <property type="evidence" value="ECO:0007669"/>
    <property type="project" value="UniProtKB-KW"/>
</dbReference>
<protein>
    <submittedName>
        <fullName evidence="12">Uncharacterized protein</fullName>
    </submittedName>
</protein>
<comment type="subcellular location">
    <subcellularLocation>
        <location evidence="1">Membrane</location>
        <topology evidence="1">Multi-pass membrane protein</topology>
    </subcellularLocation>
</comment>
<evidence type="ECO:0000259" key="11">
    <source>
        <dbReference type="PROSITE" id="PS50929"/>
    </source>
</evidence>
<feature type="transmembrane region" description="Helical" evidence="9">
    <location>
        <begin position="235"/>
        <end position="256"/>
    </location>
</feature>
<dbReference type="Pfam" id="PF00664">
    <property type="entry name" value="ABC_membrane"/>
    <property type="match status" value="2"/>
</dbReference>
<feature type="transmembrane region" description="Helical" evidence="9">
    <location>
        <begin position="350"/>
        <end position="372"/>
    </location>
</feature>
<feature type="transmembrane region" description="Helical" evidence="9">
    <location>
        <begin position="820"/>
        <end position="839"/>
    </location>
</feature>